<dbReference type="EMBL" id="JAGIZQ010000005">
    <property type="protein sequence ID" value="KAH6628790.1"/>
    <property type="molecule type" value="Genomic_DNA"/>
</dbReference>
<gene>
    <name evidence="1" type="ORF">F5144DRAFT_655435</name>
</gene>
<dbReference type="Proteomes" id="UP000724584">
    <property type="component" value="Unassembled WGS sequence"/>
</dbReference>
<accession>A0ACB7P920</accession>
<evidence type="ECO:0000313" key="1">
    <source>
        <dbReference type="EMBL" id="KAH6628790.1"/>
    </source>
</evidence>
<organism evidence="1 2">
    <name type="scientific">Chaetomium tenue</name>
    <dbReference type="NCBI Taxonomy" id="1854479"/>
    <lineage>
        <taxon>Eukaryota</taxon>
        <taxon>Fungi</taxon>
        <taxon>Dikarya</taxon>
        <taxon>Ascomycota</taxon>
        <taxon>Pezizomycotina</taxon>
        <taxon>Sordariomycetes</taxon>
        <taxon>Sordariomycetidae</taxon>
        <taxon>Sordariales</taxon>
        <taxon>Chaetomiaceae</taxon>
        <taxon>Chaetomium</taxon>
    </lineage>
</organism>
<proteinExistence type="predicted"/>
<sequence>MVGAKRPRPESDDRRVNRDDNPPTTEQAMPPPPPPPKRRRLLPTAVTTPTQTRIPNQSPTPLNRPNPATIPPGRDLLSPLSDELLVRILSSLALPHLLAVAPVSRRFYRLAADSQLWKALYYSRFVLPRAMRIPGFRDGAVGGGSGAGHRLHYSGRRTLWADGRRGGVVQEEGVEGGGLGAGRAKGEEDVPRPVDWKRQYKIRYNWARGKCAVEELRLGKEGGVDDGEKKKMLVKVVEGVAVTADGDEGLRAWDLKSRSMIAKIEIGGRGSNTAPSCIAVDEGEFERGLLDVALGFDDGSFGIWRLSTSTRRLEQRYRHEKSSNGRLTAMAFSYPFLLTATDAVLISLYTFEGPKTSGVEQRSGKADAANDRMAKLSSPYLLTSLDSHTSRPPLALSIRRAGKATVASVAYTFSTRRGSSIGLQDLHIRQPVSNIKAMPEITTTRIAYTAPVETSGPSGSPLSPPRTPRHGSNRSLREPSSSAVLDAAEPEATDVGPTTLCYAHPYLLATLPDNTLVLHMCTSNASSLSISDGIRLWGHTSGISDAEITARGKAVSVSIRGEEMRVWELEGQSAGVGSRSVEIRPWQSPGGGGAPNSLASDDSLHLGDPARDWDERRNWVGFDDEMVIVLKEGKGARESLLVYDFT</sequence>
<name>A0ACB7P920_9PEZI</name>
<comment type="caution">
    <text evidence="1">The sequence shown here is derived from an EMBL/GenBank/DDBJ whole genome shotgun (WGS) entry which is preliminary data.</text>
</comment>
<reference evidence="1 2" key="1">
    <citation type="journal article" date="2021" name="Nat. Commun.">
        <title>Genetic determinants of endophytism in the Arabidopsis root mycobiome.</title>
        <authorList>
            <person name="Mesny F."/>
            <person name="Miyauchi S."/>
            <person name="Thiergart T."/>
            <person name="Pickel B."/>
            <person name="Atanasova L."/>
            <person name="Karlsson M."/>
            <person name="Huettel B."/>
            <person name="Barry K.W."/>
            <person name="Haridas S."/>
            <person name="Chen C."/>
            <person name="Bauer D."/>
            <person name="Andreopoulos W."/>
            <person name="Pangilinan J."/>
            <person name="LaButti K."/>
            <person name="Riley R."/>
            <person name="Lipzen A."/>
            <person name="Clum A."/>
            <person name="Drula E."/>
            <person name="Henrissat B."/>
            <person name="Kohler A."/>
            <person name="Grigoriev I.V."/>
            <person name="Martin F.M."/>
            <person name="Hacquard S."/>
        </authorList>
    </citation>
    <scope>NUCLEOTIDE SEQUENCE [LARGE SCALE GENOMIC DNA]</scope>
    <source>
        <strain evidence="1 2">MPI-SDFR-AT-0079</strain>
    </source>
</reference>
<protein>
    <submittedName>
        <fullName evidence="1">Uncharacterized protein</fullName>
    </submittedName>
</protein>
<keyword evidence="2" id="KW-1185">Reference proteome</keyword>
<evidence type="ECO:0000313" key="2">
    <source>
        <dbReference type="Proteomes" id="UP000724584"/>
    </source>
</evidence>